<dbReference type="Proteomes" id="UP001175227">
    <property type="component" value="Unassembled WGS sequence"/>
</dbReference>
<reference evidence="1" key="1">
    <citation type="submission" date="2023-06" db="EMBL/GenBank/DDBJ databases">
        <authorList>
            <consortium name="Lawrence Berkeley National Laboratory"/>
            <person name="Ahrendt S."/>
            <person name="Sahu N."/>
            <person name="Indic B."/>
            <person name="Wong-Bajracharya J."/>
            <person name="Merenyi Z."/>
            <person name="Ke H.-M."/>
            <person name="Monk M."/>
            <person name="Kocsube S."/>
            <person name="Drula E."/>
            <person name="Lipzen A."/>
            <person name="Balint B."/>
            <person name="Henrissat B."/>
            <person name="Andreopoulos B."/>
            <person name="Martin F.M."/>
            <person name="Harder C.B."/>
            <person name="Rigling D."/>
            <person name="Ford K.L."/>
            <person name="Foster G.D."/>
            <person name="Pangilinan J."/>
            <person name="Papanicolaou A."/>
            <person name="Barry K."/>
            <person name="LaButti K."/>
            <person name="Viragh M."/>
            <person name="Koriabine M."/>
            <person name="Yan M."/>
            <person name="Riley R."/>
            <person name="Champramary S."/>
            <person name="Plett K.L."/>
            <person name="Tsai I.J."/>
            <person name="Slot J."/>
            <person name="Sipos G."/>
            <person name="Plett J."/>
            <person name="Nagy L.G."/>
            <person name="Grigoriev I.V."/>
        </authorList>
    </citation>
    <scope>NUCLEOTIDE SEQUENCE</scope>
    <source>
        <strain evidence="1">ICMP 16352</strain>
    </source>
</reference>
<sequence length="174" mass="20248">MKYFYIRVGLQAKDAFFGDINRIRSRSSNLMDDFPGKILLEAQRRYGKRLARENVDKLSLFSGWHLSSANRRYHYTLRAYNPAGWMAVTIEMEAAYQGKVFTYDAQDWSRWTVHSGGLRAKHFFQLGHHTEMLLQCSGSCTISLGAGFRMIFKFSKGRCFLDYAFTTRLLFLKP</sequence>
<evidence type="ECO:0000313" key="2">
    <source>
        <dbReference type="Proteomes" id="UP001175227"/>
    </source>
</evidence>
<proteinExistence type="predicted"/>
<evidence type="ECO:0000313" key="1">
    <source>
        <dbReference type="EMBL" id="KAK0471494.1"/>
    </source>
</evidence>
<protein>
    <submittedName>
        <fullName evidence="1">Uncharacterized protein</fullName>
    </submittedName>
</protein>
<gene>
    <name evidence="1" type="ORF">IW261DRAFT_1597278</name>
</gene>
<keyword evidence="2" id="KW-1185">Reference proteome</keyword>
<name>A0AA39U654_9AGAR</name>
<accession>A0AA39U654</accession>
<dbReference type="EMBL" id="JAUEPR010000050">
    <property type="protein sequence ID" value="KAK0471494.1"/>
    <property type="molecule type" value="Genomic_DNA"/>
</dbReference>
<dbReference type="AlphaFoldDB" id="A0AA39U654"/>
<organism evidence="1 2">
    <name type="scientific">Armillaria novae-zelandiae</name>
    <dbReference type="NCBI Taxonomy" id="153914"/>
    <lineage>
        <taxon>Eukaryota</taxon>
        <taxon>Fungi</taxon>
        <taxon>Dikarya</taxon>
        <taxon>Basidiomycota</taxon>
        <taxon>Agaricomycotina</taxon>
        <taxon>Agaricomycetes</taxon>
        <taxon>Agaricomycetidae</taxon>
        <taxon>Agaricales</taxon>
        <taxon>Marasmiineae</taxon>
        <taxon>Physalacriaceae</taxon>
        <taxon>Armillaria</taxon>
    </lineage>
</organism>
<comment type="caution">
    <text evidence="1">The sequence shown here is derived from an EMBL/GenBank/DDBJ whole genome shotgun (WGS) entry which is preliminary data.</text>
</comment>